<dbReference type="HOGENOM" id="CLU_2824873_0_0_0"/>
<dbReference type="EMBL" id="GG657974">
    <property type="protein sequence ID" value="EFS22153.1"/>
    <property type="molecule type" value="Genomic_DNA"/>
</dbReference>
<sequence length="79" mass="9685">MCDFSIKLKRRKFMENIEFWKSKLTELKKKKERLEMSGEDPVQLEEIICRIKEIEEKIKKLENPFLKKISQKKDRGIER</sequence>
<gene>
    <name evidence="2" type="ORF">FSBG_01650</name>
</gene>
<keyword evidence="1" id="KW-0175">Coiled coil</keyword>
<reference evidence="2 3" key="1">
    <citation type="submission" date="2009-02" db="EMBL/GenBank/DDBJ databases">
        <title>The Genome Sequence of Fusobacterium sp. 3_1_5R.</title>
        <authorList>
            <consortium name="The Broad Institute Genome Sequencing Platform"/>
            <person name="Ward D."/>
            <person name="Young S.K."/>
            <person name="Kodira C.D."/>
            <person name="Zeng Q."/>
            <person name="Koehrsen M."/>
            <person name="Alvarado L."/>
            <person name="Berlin A."/>
            <person name="Borenstein D."/>
            <person name="Chen Z."/>
            <person name="Engels R."/>
            <person name="Freedman E."/>
            <person name="Gellesch M."/>
            <person name="Goldberg J."/>
            <person name="Griggs A."/>
            <person name="Gujja S."/>
            <person name="Heiman D."/>
            <person name="Hepburn T."/>
            <person name="Howarth C."/>
            <person name="Jen D."/>
            <person name="Larson L."/>
            <person name="Lewis B."/>
            <person name="Mehta T."/>
            <person name="Park D."/>
            <person name="Pearson M."/>
            <person name="Roberts A."/>
            <person name="Saif S."/>
            <person name="Shea T."/>
            <person name="Shenoy N."/>
            <person name="Sisk P."/>
            <person name="Stolte C."/>
            <person name="Sykes S."/>
            <person name="Walk T."/>
            <person name="White J."/>
            <person name="Yandava C."/>
            <person name="Allen-Vercoe E."/>
            <person name="Strauss J."/>
            <person name="Ambrose C."/>
            <person name="Lander E."/>
            <person name="Nusbaum C."/>
            <person name="Galagan J."/>
            <person name="Birren B."/>
        </authorList>
    </citation>
    <scope>NUCLEOTIDE SEQUENCE [LARGE SCALE GENOMIC DNA]</scope>
    <source>
        <strain evidence="2 3">3_1_5R</strain>
    </source>
</reference>
<accession>E5BI30</accession>
<evidence type="ECO:0000313" key="2">
    <source>
        <dbReference type="EMBL" id="EFS22153.1"/>
    </source>
</evidence>
<dbReference type="Proteomes" id="UP000002975">
    <property type="component" value="Unassembled WGS sequence"/>
</dbReference>
<name>E5BI30_9FUSO</name>
<dbReference type="AlphaFoldDB" id="E5BI30"/>
<proteinExistence type="predicted"/>
<feature type="coiled-coil region" evidence="1">
    <location>
        <begin position="10"/>
        <end position="64"/>
    </location>
</feature>
<dbReference type="BioCyc" id="FSP469605-HMP:GTSP-1693-MONOMER"/>
<organism evidence="2 3">
    <name type="scientific">Fusobacterium gonidiaformans 3-1-5R</name>
    <dbReference type="NCBI Taxonomy" id="469605"/>
    <lineage>
        <taxon>Bacteria</taxon>
        <taxon>Fusobacteriati</taxon>
        <taxon>Fusobacteriota</taxon>
        <taxon>Fusobacteriia</taxon>
        <taxon>Fusobacteriales</taxon>
        <taxon>Fusobacteriaceae</taxon>
        <taxon>Fusobacterium</taxon>
    </lineage>
</organism>
<evidence type="ECO:0000313" key="3">
    <source>
        <dbReference type="Proteomes" id="UP000002975"/>
    </source>
</evidence>
<protein>
    <submittedName>
        <fullName evidence="2">Uncharacterized protein</fullName>
    </submittedName>
</protein>
<keyword evidence="3" id="KW-1185">Reference proteome</keyword>
<evidence type="ECO:0000256" key="1">
    <source>
        <dbReference type="SAM" id="Coils"/>
    </source>
</evidence>